<protein>
    <submittedName>
        <fullName evidence="2">Uncharacterized protein</fullName>
    </submittedName>
</protein>
<proteinExistence type="predicted"/>
<feature type="region of interest" description="Disordered" evidence="1">
    <location>
        <begin position="30"/>
        <end position="49"/>
    </location>
</feature>
<reference evidence="2" key="1">
    <citation type="submission" date="2014-12" db="EMBL/GenBank/DDBJ databases">
        <title>Insight into the proteome of Arion vulgaris.</title>
        <authorList>
            <person name="Aradska J."/>
            <person name="Bulat T."/>
            <person name="Smidak R."/>
            <person name="Sarate P."/>
            <person name="Gangsoo J."/>
            <person name="Sialana F."/>
            <person name="Bilban M."/>
            <person name="Lubec G."/>
        </authorList>
    </citation>
    <scope>NUCLEOTIDE SEQUENCE</scope>
    <source>
        <tissue evidence="2">Skin</tissue>
    </source>
</reference>
<dbReference type="AlphaFoldDB" id="A0A0B6Z1U8"/>
<name>A0A0B6Z1U8_9EUPU</name>
<feature type="non-terminal residue" evidence="2">
    <location>
        <position position="83"/>
    </location>
</feature>
<organism evidence="2">
    <name type="scientific">Arion vulgaris</name>
    <dbReference type="NCBI Taxonomy" id="1028688"/>
    <lineage>
        <taxon>Eukaryota</taxon>
        <taxon>Metazoa</taxon>
        <taxon>Spiralia</taxon>
        <taxon>Lophotrochozoa</taxon>
        <taxon>Mollusca</taxon>
        <taxon>Gastropoda</taxon>
        <taxon>Heterobranchia</taxon>
        <taxon>Euthyneura</taxon>
        <taxon>Panpulmonata</taxon>
        <taxon>Eupulmonata</taxon>
        <taxon>Stylommatophora</taxon>
        <taxon>Helicina</taxon>
        <taxon>Arionoidea</taxon>
        <taxon>Arionidae</taxon>
        <taxon>Arion</taxon>
    </lineage>
</organism>
<dbReference type="EMBL" id="HACG01015046">
    <property type="protein sequence ID" value="CEK61911.1"/>
    <property type="molecule type" value="Transcribed_RNA"/>
</dbReference>
<gene>
    <name evidence="2" type="primary">ORF43635</name>
</gene>
<sequence>MYRQHLLTLWYVTFLTVTGGYAFISVKERRSSDQETGQDAPQQIVGQDELLQDDDYMDPLFGRESTSDSFETTSYIETVLSSP</sequence>
<feature type="compositionally biased region" description="Polar residues" evidence="1">
    <location>
        <begin position="34"/>
        <end position="45"/>
    </location>
</feature>
<evidence type="ECO:0000256" key="1">
    <source>
        <dbReference type="SAM" id="MobiDB-lite"/>
    </source>
</evidence>
<accession>A0A0B6Z1U8</accession>
<evidence type="ECO:0000313" key="2">
    <source>
        <dbReference type="EMBL" id="CEK61911.1"/>
    </source>
</evidence>